<proteinExistence type="predicted"/>
<feature type="non-terminal residue" evidence="1">
    <location>
        <position position="1"/>
    </location>
</feature>
<organism evidence="1 2">
    <name type="scientific">Marasmius crinis-equi</name>
    <dbReference type="NCBI Taxonomy" id="585013"/>
    <lineage>
        <taxon>Eukaryota</taxon>
        <taxon>Fungi</taxon>
        <taxon>Dikarya</taxon>
        <taxon>Basidiomycota</taxon>
        <taxon>Agaricomycotina</taxon>
        <taxon>Agaricomycetes</taxon>
        <taxon>Agaricomycetidae</taxon>
        <taxon>Agaricales</taxon>
        <taxon>Marasmiineae</taxon>
        <taxon>Marasmiaceae</taxon>
        <taxon>Marasmius</taxon>
    </lineage>
</organism>
<comment type="caution">
    <text evidence="1">The sequence shown here is derived from an EMBL/GenBank/DDBJ whole genome shotgun (WGS) entry which is preliminary data.</text>
</comment>
<gene>
    <name evidence="1" type="ORF">V5O48_011219</name>
</gene>
<evidence type="ECO:0000313" key="1">
    <source>
        <dbReference type="EMBL" id="KAL0570738.1"/>
    </source>
</evidence>
<dbReference type="Proteomes" id="UP001465976">
    <property type="component" value="Unassembled WGS sequence"/>
</dbReference>
<reference evidence="1 2" key="1">
    <citation type="submission" date="2024-02" db="EMBL/GenBank/DDBJ databases">
        <title>A draft genome for the cacao thread blight pathogen Marasmius crinis-equi.</title>
        <authorList>
            <person name="Cohen S.P."/>
            <person name="Baruah I.K."/>
            <person name="Amoako-Attah I."/>
            <person name="Bukari Y."/>
            <person name="Meinhardt L.W."/>
            <person name="Bailey B.A."/>
        </authorList>
    </citation>
    <scope>NUCLEOTIDE SEQUENCE [LARGE SCALE GENOMIC DNA]</scope>
    <source>
        <strain evidence="1 2">GH-76</strain>
    </source>
</reference>
<name>A0ABR3F667_9AGAR</name>
<keyword evidence="2" id="KW-1185">Reference proteome</keyword>
<protein>
    <submittedName>
        <fullName evidence="1">Uncharacterized protein</fullName>
    </submittedName>
</protein>
<dbReference type="EMBL" id="JBAHYK010000882">
    <property type="protein sequence ID" value="KAL0570738.1"/>
    <property type="molecule type" value="Genomic_DNA"/>
</dbReference>
<accession>A0ABR3F667</accession>
<sequence>MEGWNGGPGEMLGQLRDSGVRQRLDIAETEDIPITEIDSIEYAVAVHYISAFCAIFARAPLLPHRLSQSAI</sequence>
<evidence type="ECO:0000313" key="2">
    <source>
        <dbReference type="Proteomes" id="UP001465976"/>
    </source>
</evidence>